<feature type="domain" description="NACHT" evidence="5">
    <location>
        <begin position="113"/>
        <end position="228"/>
    </location>
</feature>
<protein>
    <submittedName>
        <fullName evidence="6">Beta transducin-like protein het-e4s</fullName>
    </submittedName>
</protein>
<keyword evidence="2" id="KW-0677">Repeat</keyword>
<evidence type="ECO:0000259" key="5">
    <source>
        <dbReference type="PROSITE" id="PS50837"/>
    </source>
</evidence>
<dbReference type="InterPro" id="IPR036322">
    <property type="entry name" value="WD40_repeat_dom_sf"/>
</dbReference>
<reference evidence="6" key="1">
    <citation type="submission" date="2023-02" db="EMBL/GenBank/DDBJ databases">
        <title>Colletotrichum kahawae CIFC_Que2 genome sequencing and assembly.</title>
        <authorList>
            <person name="Baroncelli R."/>
        </authorList>
    </citation>
    <scope>NUCLEOTIDE SEQUENCE</scope>
    <source>
        <strain evidence="6">CIFC_Que2</strain>
    </source>
</reference>
<dbReference type="SMART" id="SM00320">
    <property type="entry name" value="WD40"/>
    <property type="match status" value="9"/>
</dbReference>
<dbReference type="InterPro" id="IPR019775">
    <property type="entry name" value="WD40_repeat_CS"/>
</dbReference>
<evidence type="ECO:0000313" key="7">
    <source>
        <dbReference type="Proteomes" id="UP001281614"/>
    </source>
</evidence>
<name>A0AAD9XZN0_COLKA</name>
<organism evidence="6 7">
    <name type="scientific">Colletotrichum kahawae</name>
    <name type="common">Coffee berry disease fungus</name>
    <dbReference type="NCBI Taxonomy" id="34407"/>
    <lineage>
        <taxon>Eukaryota</taxon>
        <taxon>Fungi</taxon>
        <taxon>Dikarya</taxon>
        <taxon>Ascomycota</taxon>
        <taxon>Pezizomycotina</taxon>
        <taxon>Sordariomycetes</taxon>
        <taxon>Hypocreomycetidae</taxon>
        <taxon>Glomerellales</taxon>
        <taxon>Glomerellaceae</taxon>
        <taxon>Colletotrichum</taxon>
        <taxon>Colletotrichum gloeosporioides species complex</taxon>
    </lineage>
</organism>
<feature type="compositionally biased region" description="Low complexity" evidence="4">
    <location>
        <begin position="12"/>
        <end position="30"/>
    </location>
</feature>
<dbReference type="SUPFAM" id="SSF52540">
    <property type="entry name" value="P-loop containing nucleoside triphosphate hydrolases"/>
    <property type="match status" value="1"/>
</dbReference>
<keyword evidence="1 3" id="KW-0853">WD repeat</keyword>
<dbReference type="PROSITE" id="PS50837">
    <property type="entry name" value="NACHT"/>
    <property type="match status" value="1"/>
</dbReference>
<dbReference type="InterPro" id="IPR007111">
    <property type="entry name" value="NACHT_NTPase"/>
</dbReference>
<dbReference type="InterPro" id="IPR027417">
    <property type="entry name" value="P-loop_NTPase"/>
</dbReference>
<dbReference type="InterPro" id="IPR001680">
    <property type="entry name" value="WD40_rpt"/>
</dbReference>
<feature type="repeat" description="WD" evidence="3">
    <location>
        <begin position="1039"/>
        <end position="1071"/>
    </location>
</feature>
<evidence type="ECO:0000313" key="6">
    <source>
        <dbReference type="EMBL" id="KAK2730345.1"/>
    </source>
</evidence>
<dbReference type="InterPro" id="IPR056884">
    <property type="entry name" value="NPHP3-like_N"/>
</dbReference>
<dbReference type="PROSITE" id="PS50082">
    <property type="entry name" value="WD_REPEATS_2"/>
    <property type="match status" value="3"/>
</dbReference>
<feature type="region of interest" description="Disordered" evidence="4">
    <location>
        <begin position="1"/>
        <end position="34"/>
    </location>
</feature>
<dbReference type="PRINTS" id="PR00320">
    <property type="entry name" value="GPROTEINBRPT"/>
</dbReference>
<dbReference type="InterPro" id="IPR031353">
    <property type="entry name" value="NACHT_sigma"/>
</dbReference>
<dbReference type="EMBL" id="VYYT01000677">
    <property type="protein sequence ID" value="KAK2730345.1"/>
    <property type="molecule type" value="Genomic_DNA"/>
</dbReference>
<dbReference type="PROSITE" id="PS50294">
    <property type="entry name" value="WD_REPEATS_REGION"/>
    <property type="match status" value="2"/>
</dbReference>
<dbReference type="InterPro" id="IPR011047">
    <property type="entry name" value="Quinoprotein_ADH-like_sf"/>
</dbReference>
<dbReference type="InterPro" id="IPR020472">
    <property type="entry name" value="WD40_PAC1"/>
</dbReference>
<dbReference type="Pfam" id="PF24883">
    <property type="entry name" value="NPHP3_N"/>
    <property type="match status" value="1"/>
</dbReference>
<feature type="repeat" description="WD" evidence="3">
    <location>
        <begin position="632"/>
        <end position="673"/>
    </location>
</feature>
<dbReference type="CDD" id="cd00200">
    <property type="entry name" value="WD40"/>
    <property type="match status" value="1"/>
</dbReference>
<sequence length="1192" mass="132419">MATDFRNSGSGSQYNSTSGTQNNNSGSGNQFNANTINYSERPRLIPSPPLTPLVHIDAQNQSDSKLLTDLRVTDPSDDKTRIEETRGGLLRDSYRWILEHEAFIQWRSSRQSSLLWIKGDPGKGKTMLLCGIIDELPTWMPEWEAIYFFCEATDSRLDKATAVLRGLLYQLLRQRPSFSESLREEHEHAGQQLFEDTNSWYALNRSFTKILQDGGLDNVIIVIDALDECTTGLEHLLEFVVRLASSNVKVIASSRNWLSVEEAMSAVSRKVCVSLELNRKAISTAVNQYISNRVDQLAVLKGYDITTRNEVCDYITTHANDTFLWVALVIEQLGKSGKRHTRTKLKEFPQKLDPLYNRMLARTLESEDGQSCRQILAVVSIVCRPVTLLEPMSLAGLEIFCDNTESLEEIVEECGSLLTVKDGVVYFVHQSAKDFLLQRALDKTMPSGIRHEHDLVFSRSLAVMARTCRQNIYDLKEPGASLDNIRTPVPDPLGPARYACVYWLEHINDGGHMDGLQYSQVYDFLKQHFLHWIEALSLLKSMSSGIASLFKLMRAIQKLEMSEPRLFIQDALRFIRYFRVAVENWPLQLYSSALIFSPTHSIIRKQFQNEVAKWIIKQPVVEDEWSQLLQTLEGHKGGVTALAVAPDGATLASASHDETLKLWDVITGECLRTLQSHGAWVVSVAFSLKGDKLVSASKDGLVKLWDKATGRLLDTFKGTPSEFANLRVTFCGGDQQVALGSQKTVQIWDTATGQHSRHFMCQGSDTSLLSGVAFSADGALFASYADHSQVALFDTVTGQLLKTLHSQHSSGDSARGIMAFSGDGTRLVTCRWGSGLALWDTATSQSIWRDKYGDFSTLACSRDGGLIACVSFDTYTVEIRDGVTGKVLQALPISFPPVVAFSLDGTQLFSGLPGQIISVWDLTRLQRHRLNATKGKKAHVDCTGADVDHDRDSIMAVAFSNNGKQLASLSRDQLKIWDYITGQCLKTTSTDTNDSRTASLTYSGNRILFAVKSYRYITICHAETGFLFKTLDTVNGFESICFSKDGATLAACLLDGTVKLWDVATGVCKVTFTVSEEISRLRFSESGSQLITPTGIINLESLSSTGAETSTPQTLEITQSNYQGLMLSGEYQSSWIQKNSKPILWIPPPEYRPRSIGEVRGWLFDVRGSAVALCCPSGRVLMMEFSSDLSVM</sequence>
<dbReference type="Gene3D" id="2.130.10.10">
    <property type="entry name" value="YVTN repeat-like/Quinoprotein amine dehydrogenase"/>
    <property type="match status" value="4"/>
</dbReference>
<feature type="compositionally biased region" description="Polar residues" evidence="4">
    <location>
        <begin position="1"/>
        <end position="11"/>
    </location>
</feature>
<accession>A0AAD9XZN0</accession>
<dbReference type="PANTHER" id="PTHR10039">
    <property type="entry name" value="AMELOGENIN"/>
    <property type="match status" value="1"/>
</dbReference>
<dbReference type="SUPFAM" id="SSF50998">
    <property type="entry name" value="Quinoprotein alcohol dehydrogenase-like"/>
    <property type="match status" value="1"/>
</dbReference>
<dbReference type="PANTHER" id="PTHR10039:SF14">
    <property type="entry name" value="NACHT DOMAIN-CONTAINING PROTEIN"/>
    <property type="match status" value="1"/>
</dbReference>
<dbReference type="AlphaFoldDB" id="A0AAD9XZN0"/>
<dbReference type="Proteomes" id="UP001281614">
    <property type="component" value="Unassembled WGS sequence"/>
</dbReference>
<dbReference type="Pfam" id="PF17106">
    <property type="entry name" value="NACHT_sigma"/>
    <property type="match status" value="1"/>
</dbReference>
<dbReference type="Pfam" id="PF00400">
    <property type="entry name" value="WD40"/>
    <property type="match status" value="4"/>
</dbReference>
<proteinExistence type="predicted"/>
<evidence type="ECO:0000256" key="4">
    <source>
        <dbReference type="SAM" id="MobiDB-lite"/>
    </source>
</evidence>
<gene>
    <name evidence="6" type="ORF">CKAH01_09592</name>
</gene>
<dbReference type="SUPFAM" id="SSF50978">
    <property type="entry name" value="WD40 repeat-like"/>
    <property type="match status" value="1"/>
</dbReference>
<evidence type="ECO:0000256" key="1">
    <source>
        <dbReference type="ARBA" id="ARBA00022574"/>
    </source>
</evidence>
<comment type="caution">
    <text evidence="6">The sequence shown here is derived from an EMBL/GenBank/DDBJ whole genome shotgun (WGS) entry which is preliminary data.</text>
</comment>
<dbReference type="PROSITE" id="PS00678">
    <property type="entry name" value="WD_REPEATS_1"/>
    <property type="match status" value="2"/>
</dbReference>
<evidence type="ECO:0000256" key="3">
    <source>
        <dbReference type="PROSITE-ProRule" id="PRU00221"/>
    </source>
</evidence>
<evidence type="ECO:0000256" key="2">
    <source>
        <dbReference type="ARBA" id="ARBA00022737"/>
    </source>
</evidence>
<feature type="repeat" description="WD" evidence="3">
    <location>
        <begin position="674"/>
        <end position="715"/>
    </location>
</feature>
<dbReference type="InterPro" id="IPR015943">
    <property type="entry name" value="WD40/YVTN_repeat-like_dom_sf"/>
</dbReference>
<keyword evidence="7" id="KW-1185">Reference proteome</keyword>
<dbReference type="Gene3D" id="3.40.50.300">
    <property type="entry name" value="P-loop containing nucleotide triphosphate hydrolases"/>
    <property type="match status" value="1"/>
</dbReference>